<organism evidence="1 2">
    <name type="scientific">Steinernema carpocapsae</name>
    <name type="common">Entomopathogenic nematode</name>
    <dbReference type="NCBI Taxonomy" id="34508"/>
    <lineage>
        <taxon>Eukaryota</taxon>
        <taxon>Metazoa</taxon>
        <taxon>Ecdysozoa</taxon>
        <taxon>Nematoda</taxon>
        <taxon>Chromadorea</taxon>
        <taxon>Rhabditida</taxon>
        <taxon>Tylenchina</taxon>
        <taxon>Panagrolaimomorpha</taxon>
        <taxon>Strongyloidoidea</taxon>
        <taxon>Steinernematidae</taxon>
        <taxon>Steinernema</taxon>
    </lineage>
</organism>
<protein>
    <submittedName>
        <fullName evidence="1">Uncharacterized protein</fullName>
    </submittedName>
</protein>
<dbReference type="EMBL" id="AZBU02000010">
    <property type="protein sequence ID" value="TKR62509.1"/>
    <property type="molecule type" value="Genomic_DNA"/>
</dbReference>
<reference evidence="1 2" key="1">
    <citation type="journal article" date="2015" name="Genome Biol.">
        <title>Comparative genomics of Steinernema reveals deeply conserved gene regulatory networks.</title>
        <authorList>
            <person name="Dillman A.R."/>
            <person name="Macchietto M."/>
            <person name="Porter C.F."/>
            <person name="Rogers A."/>
            <person name="Williams B."/>
            <person name="Antoshechkin I."/>
            <person name="Lee M.M."/>
            <person name="Goodwin Z."/>
            <person name="Lu X."/>
            <person name="Lewis E.E."/>
            <person name="Goodrich-Blair H."/>
            <person name="Stock S.P."/>
            <person name="Adams B.J."/>
            <person name="Sternberg P.W."/>
            <person name="Mortazavi A."/>
        </authorList>
    </citation>
    <scope>NUCLEOTIDE SEQUENCE [LARGE SCALE GENOMIC DNA]</scope>
    <source>
        <strain evidence="1 2">ALL</strain>
    </source>
</reference>
<comment type="caution">
    <text evidence="1">The sequence shown here is derived from an EMBL/GenBank/DDBJ whole genome shotgun (WGS) entry which is preliminary data.</text>
</comment>
<dbReference type="AlphaFoldDB" id="A0A4U5M1F3"/>
<sequence>MPWGILQPYDVLCAVSERIWWDVCAQTRINSRLIVVSCFPPCRSSLNQQRLLLPGGKKLFAGGNSANVSKAKALTIQTFFPLLRTAQEPIRSQIAHFCSYPRTGLEPMNSEAFFQALFPSLNSLSIRSRTYLGAYK</sequence>
<accession>A0A4U5M1F3</accession>
<name>A0A4U5M1F3_STECR</name>
<dbReference type="Proteomes" id="UP000298663">
    <property type="component" value="Unassembled WGS sequence"/>
</dbReference>
<evidence type="ECO:0000313" key="1">
    <source>
        <dbReference type="EMBL" id="TKR62509.1"/>
    </source>
</evidence>
<reference evidence="1 2" key="2">
    <citation type="journal article" date="2019" name="G3 (Bethesda)">
        <title>Hybrid Assembly of the Genome of the Entomopathogenic Nematode Steinernema carpocapsae Identifies the X-Chromosome.</title>
        <authorList>
            <person name="Serra L."/>
            <person name="Macchietto M."/>
            <person name="Macias-Munoz A."/>
            <person name="McGill C.J."/>
            <person name="Rodriguez I.M."/>
            <person name="Rodriguez B."/>
            <person name="Murad R."/>
            <person name="Mortazavi A."/>
        </authorList>
    </citation>
    <scope>NUCLEOTIDE SEQUENCE [LARGE SCALE GENOMIC DNA]</scope>
    <source>
        <strain evidence="1 2">ALL</strain>
    </source>
</reference>
<evidence type="ECO:0000313" key="2">
    <source>
        <dbReference type="Proteomes" id="UP000298663"/>
    </source>
</evidence>
<keyword evidence="2" id="KW-1185">Reference proteome</keyword>
<gene>
    <name evidence="1" type="ORF">L596_026455</name>
</gene>
<proteinExistence type="predicted"/>